<keyword evidence="5" id="KW-0949">S-adenosyl-L-methionine</keyword>
<evidence type="ECO:0000313" key="12">
    <source>
        <dbReference type="Proteomes" id="UP000234585"/>
    </source>
</evidence>
<dbReference type="Pfam" id="PF02676">
    <property type="entry name" value="TYW3"/>
    <property type="match status" value="1"/>
</dbReference>
<dbReference type="GO" id="GO:0008033">
    <property type="term" value="P:tRNA processing"/>
    <property type="evidence" value="ECO:0007669"/>
    <property type="project" value="UniProtKB-KW"/>
</dbReference>
<organism evidence="11 12">
    <name type="scientific">Aspergillus candidus</name>
    <dbReference type="NCBI Taxonomy" id="41067"/>
    <lineage>
        <taxon>Eukaryota</taxon>
        <taxon>Fungi</taxon>
        <taxon>Dikarya</taxon>
        <taxon>Ascomycota</taxon>
        <taxon>Pezizomycotina</taxon>
        <taxon>Eurotiomycetes</taxon>
        <taxon>Eurotiomycetidae</taxon>
        <taxon>Eurotiales</taxon>
        <taxon>Aspergillaceae</taxon>
        <taxon>Aspergillus</taxon>
        <taxon>Aspergillus subgen. Circumdati</taxon>
    </lineage>
</organism>
<dbReference type="Proteomes" id="UP000234585">
    <property type="component" value="Unassembled WGS sequence"/>
</dbReference>
<dbReference type="RefSeq" id="XP_024667518.1">
    <property type="nucleotide sequence ID" value="XM_024814523.1"/>
</dbReference>
<dbReference type="GO" id="GO:0008168">
    <property type="term" value="F:methyltransferase activity"/>
    <property type="evidence" value="ECO:0007669"/>
    <property type="project" value="UniProtKB-KW"/>
</dbReference>
<evidence type="ECO:0000256" key="2">
    <source>
        <dbReference type="ARBA" id="ARBA00012750"/>
    </source>
</evidence>
<dbReference type="InterPro" id="IPR003827">
    <property type="entry name" value="tRNA_yW-synthesising"/>
</dbReference>
<dbReference type="PANTHER" id="PTHR48418">
    <property type="entry name" value="TRNA WYBUTOSINE-SYNTHESIZING PROTEIN 3"/>
    <property type="match status" value="1"/>
</dbReference>
<dbReference type="AlphaFoldDB" id="A0A2I2EYP8"/>
<evidence type="ECO:0000256" key="1">
    <source>
        <dbReference type="ARBA" id="ARBA00008569"/>
    </source>
</evidence>
<protein>
    <recommendedName>
        <fullName evidence="2">tRNA(Phe) 7-[(3-amino-3-carboxypropyl)-4-demethylwyosine(37)-N(4)]-methyltransferase</fullName>
        <ecNumber evidence="2">2.1.1.282</ecNumber>
    </recommendedName>
    <alternativeName>
        <fullName evidence="7">tRNA(Phe) 7-((3-amino-3-carboxypropyl)-4-demethylwyosine(37)-N(4))-methyltransferase</fullName>
    </alternativeName>
</protein>
<reference evidence="11 12" key="1">
    <citation type="submission" date="2017-12" db="EMBL/GenBank/DDBJ databases">
        <authorList>
            <consortium name="DOE Joint Genome Institute"/>
            <person name="Haridas S."/>
            <person name="Kjaerbolling I."/>
            <person name="Vesth T.C."/>
            <person name="Frisvad J.C."/>
            <person name="Nybo J.L."/>
            <person name="Theobald S."/>
            <person name="Kuo A."/>
            <person name="Bowyer P."/>
            <person name="Matsuda Y."/>
            <person name="Mondo S."/>
            <person name="Lyhne E.K."/>
            <person name="Kogle M.E."/>
            <person name="Clum A."/>
            <person name="Lipzen A."/>
            <person name="Salamov A."/>
            <person name="Ngan C.Y."/>
            <person name="Daum C."/>
            <person name="Chiniquy J."/>
            <person name="Barry K."/>
            <person name="LaButti K."/>
            <person name="Simmons B.A."/>
            <person name="Magnuson J.K."/>
            <person name="Mortensen U.H."/>
            <person name="Larsen T.O."/>
            <person name="Grigoriev I.V."/>
            <person name="Baker S.E."/>
            <person name="Andersen M.R."/>
            <person name="Nordberg H.P."/>
            <person name="Cantor M.N."/>
            <person name="Hua S.X."/>
        </authorList>
    </citation>
    <scope>NUCLEOTIDE SEQUENCE [LARGE SCALE GENOMIC DNA]</scope>
    <source>
        <strain evidence="11 12">CBS 102.13</strain>
    </source>
</reference>
<name>A0A2I2EYP8_ASPCN</name>
<evidence type="ECO:0000256" key="6">
    <source>
        <dbReference type="ARBA" id="ARBA00022694"/>
    </source>
</evidence>
<accession>A0A2I2EYP8</accession>
<feature type="region of interest" description="Disordered" evidence="9">
    <location>
        <begin position="301"/>
        <end position="358"/>
    </location>
</feature>
<keyword evidence="6" id="KW-0819">tRNA processing</keyword>
<evidence type="ECO:0000256" key="3">
    <source>
        <dbReference type="ARBA" id="ARBA00022603"/>
    </source>
</evidence>
<dbReference type="OrthoDB" id="263283at2759"/>
<dbReference type="EC" id="2.1.1.282" evidence="2"/>
<proteinExistence type="inferred from homology"/>
<evidence type="ECO:0000259" key="10">
    <source>
        <dbReference type="Pfam" id="PF02676"/>
    </source>
</evidence>
<sequence>MSGVQPANADAPVPSIFESRKRKILADLSVPDAEYTDLSPKGSVDVAIRDLIREINDVPGLVTTSSCAGRISVFLEGRKKVKQTQQQQKQLQTQEEGEGGGQARQFVPSGGKGAGRWLFVSHDPLLEGEESEGRWRGEAGSFSSLHELFGMVKGDGRPPKVGGDGSGKGGRAPRLVRFHYDPMILHIMTATLNHANPVLSAASSAGFRESGLQSLRCLEGEDGPSPIVAVRSAGLSLESVIGYCEDDGDDGDDDSQPVVRSLVTEEYLEMLIAISNERFAVNGERKERFRASLSKAYSVSGSCGAKSKGKAKPPGWEDPEARRKRMREEGLMRKKKLLESQGEAERTSRDVEDDSIDS</sequence>
<dbReference type="SUPFAM" id="SSF111278">
    <property type="entry name" value="SSo0622-like"/>
    <property type="match status" value="1"/>
</dbReference>
<gene>
    <name evidence="11" type="ORF">BDW47DRAFT_113870</name>
</gene>
<dbReference type="PANTHER" id="PTHR48418:SF1">
    <property type="entry name" value="TRNA WYBUTOSINE-SYNTHESIZING PROTEIN 3"/>
    <property type="match status" value="1"/>
</dbReference>
<keyword evidence="4" id="KW-0808">Transferase</keyword>
<keyword evidence="3" id="KW-0489">Methyltransferase</keyword>
<evidence type="ECO:0000256" key="8">
    <source>
        <dbReference type="ARBA" id="ARBA00049202"/>
    </source>
</evidence>
<evidence type="ECO:0000256" key="5">
    <source>
        <dbReference type="ARBA" id="ARBA00022691"/>
    </source>
</evidence>
<dbReference type="GO" id="GO:0032259">
    <property type="term" value="P:methylation"/>
    <property type="evidence" value="ECO:0007669"/>
    <property type="project" value="UniProtKB-KW"/>
</dbReference>
<evidence type="ECO:0000256" key="7">
    <source>
        <dbReference type="ARBA" id="ARBA00030554"/>
    </source>
</evidence>
<dbReference type="Gene3D" id="3.30.1960.10">
    <property type="entry name" value="tRNA wybutosine-synthesizing-like"/>
    <property type="match status" value="1"/>
</dbReference>
<comment type="similarity">
    <text evidence="1">Belongs to the TYW3 family.</text>
</comment>
<dbReference type="InterPro" id="IPR036602">
    <property type="entry name" value="tRNA_yW-synthesising-like_sf"/>
</dbReference>
<feature type="compositionally biased region" description="Low complexity" evidence="9">
    <location>
        <begin position="85"/>
        <end position="94"/>
    </location>
</feature>
<feature type="region of interest" description="Disordered" evidence="9">
    <location>
        <begin position="85"/>
        <end position="112"/>
    </location>
</feature>
<feature type="region of interest" description="Disordered" evidence="9">
    <location>
        <begin position="153"/>
        <end position="173"/>
    </location>
</feature>
<evidence type="ECO:0000313" key="11">
    <source>
        <dbReference type="EMBL" id="PLB33506.1"/>
    </source>
</evidence>
<dbReference type="EMBL" id="KZ559205">
    <property type="protein sequence ID" value="PLB33506.1"/>
    <property type="molecule type" value="Genomic_DNA"/>
</dbReference>
<comment type="catalytic activity">
    <reaction evidence="8">
        <text>4-demethyl-7-[(3S)-3-amino-3-carboxypropyl]wyosine(37) in tRNA(Phe) + S-adenosyl-L-methionine = 7-[(3S)-3-amino-3-carboxypropyl]wyosine(37) in tRNA(Phe) + S-adenosyl-L-homocysteine + H(+)</text>
        <dbReference type="Rhea" id="RHEA:36635"/>
        <dbReference type="Rhea" id="RHEA-COMP:10378"/>
        <dbReference type="Rhea" id="RHEA-COMP:10379"/>
        <dbReference type="ChEBI" id="CHEBI:15378"/>
        <dbReference type="ChEBI" id="CHEBI:57856"/>
        <dbReference type="ChEBI" id="CHEBI:59789"/>
        <dbReference type="ChEBI" id="CHEBI:73543"/>
        <dbReference type="ChEBI" id="CHEBI:73550"/>
        <dbReference type="EC" id="2.1.1.282"/>
    </reaction>
</comment>
<dbReference type="STRING" id="41067.A0A2I2EYP8"/>
<keyword evidence="12" id="KW-1185">Reference proteome</keyword>
<feature type="domain" description="tRNA wybutosine-synthesizing protein" evidence="10">
    <location>
        <begin position="20"/>
        <end position="294"/>
    </location>
</feature>
<evidence type="ECO:0000256" key="4">
    <source>
        <dbReference type="ARBA" id="ARBA00022679"/>
    </source>
</evidence>
<evidence type="ECO:0000256" key="9">
    <source>
        <dbReference type="SAM" id="MobiDB-lite"/>
    </source>
</evidence>
<dbReference type="GeneID" id="36521683"/>